<proteinExistence type="predicted"/>
<gene>
    <name evidence="1" type="ORF">BS47DRAFT_1255746</name>
</gene>
<dbReference type="AlphaFoldDB" id="A0A9P6AFY6"/>
<evidence type="ECO:0000313" key="1">
    <source>
        <dbReference type="EMBL" id="KAF9504988.1"/>
    </source>
</evidence>
<organism evidence="1 2">
    <name type="scientific">Hydnum rufescens UP504</name>
    <dbReference type="NCBI Taxonomy" id="1448309"/>
    <lineage>
        <taxon>Eukaryota</taxon>
        <taxon>Fungi</taxon>
        <taxon>Dikarya</taxon>
        <taxon>Basidiomycota</taxon>
        <taxon>Agaricomycotina</taxon>
        <taxon>Agaricomycetes</taxon>
        <taxon>Cantharellales</taxon>
        <taxon>Hydnaceae</taxon>
        <taxon>Hydnum</taxon>
    </lineage>
</organism>
<feature type="non-terminal residue" evidence="1">
    <location>
        <position position="152"/>
    </location>
</feature>
<dbReference type="EMBL" id="MU129180">
    <property type="protein sequence ID" value="KAF9504988.1"/>
    <property type="molecule type" value="Genomic_DNA"/>
</dbReference>
<dbReference type="OrthoDB" id="2666777at2759"/>
<comment type="caution">
    <text evidence="1">The sequence shown here is derived from an EMBL/GenBank/DDBJ whole genome shotgun (WGS) entry which is preliminary data.</text>
</comment>
<sequence length="152" mass="16880">RPSAYLHSRCPLCFGGRPSVPQENTSVHSQFVRNHDKDCQKGHEKEEGMRDPPLFSPCTVRVSEADLKDWEVKVEGIQNHQSTTRTGLKRKAGEMVESDLSIADAEDRCEPRLPIPNSCADSCGESFIAADSNRVKASTMYFSNTGMMAMLC</sequence>
<accession>A0A9P6AFY6</accession>
<keyword evidence="2" id="KW-1185">Reference proteome</keyword>
<evidence type="ECO:0000313" key="2">
    <source>
        <dbReference type="Proteomes" id="UP000886523"/>
    </source>
</evidence>
<reference evidence="1" key="1">
    <citation type="journal article" date="2020" name="Nat. Commun.">
        <title>Large-scale genome sequencing of mycorrhizal fungi provides insights into the early evolution of symbiotic traits.</title>
        <authorList>
            <person name="Miyauchi S."/>
            <person name="Kiss E."/>
            <person name="Kuo A."/>
            <person name="Drula E."/>
            <person name="Kohler A."/>
            <person name="Sanchez-Garcia M."/>
            <person name="Morin E."/>
            <person name="Andreopoulos B."/>
            <person name="Barry K.W."/>
            <person name="Bonito G."/>
            <person name="Buee M."/>
            <person name="Carver A."/>
            <person name="Chen C."/>
            <person name="Cichocki N."/>
            <person name="Clum A."/>
            <person name="Culley D."/>
            <person name="Crous P.W."/>
            <person name="Fauchery L."/>
            <person name="Girlanda M."/>
            <person name="Hayes R.D."/>
            <person name="Keri Z."/>
            <person name="LaButti K."/>
            <person name="Lipzen A."/>
            <person name="Lombard V."/>
            <person name="Magnuson J."/>
            <person name="Maillard F."/>
            <person name="Murat C."/>
            <person name="Nolan M."/>
            <person name="Ohm R.A."/>
            <person name="Pangilinan J."/>
            <person name="Pereira M.F."/>
            <person name="Perotto S."/>
            <person name="Peter M."/>
            <person name="Pfister S."/>
            <person name="Riley R."/>
            <person name="Sitrit Y."/>
            <person name="Stielow J.B."/>
            <person name="Szollosi G."/>
            <person name="Zifcakova L."/>
            <person name="Stursova M."/>
            <person name="Spatafora J.W."/>
            <person name="Tedersoo L."/>
            <person name="Vaario L.M."/>
            <person name="Yamada A."/>
            <person name="Yan M."/>
            <person name="Wang P."/>
            <person name="Xu J."/>
            <person name="Bruns T."/>
            <person name="Baldrian P."/>
            <person name="Vilgalys R."/>
            <person name="Dunand C."/>
            <person name="Henrissat B."/>
            <person name="Grigoriev I.V."/>
            <person name="Hibbett D."/>
            <person name="Nagy L.G."/>
            <person name="Martin F.M."/>
        </authorList>
    </citation>
    <scope>NUCLEOTIDE SEQUENCE</scope>
    <source>
        <strain evidence="1">UP504</strain>
    </source>
</reference>
<protein>
    <submittedName>
        <fullName evidence="1">Uncharacterized protein</fullName>
    </submittedName>
</protein>
<name>A0A9P6AFY6_9AGAM</name>
<feature type="non-terminal residue" evidence="1">
    <location>
        <position position="1"/>
    </location>
</feature>
<dbReference type="Proteomes" id="UP000886523">
    <property type="component" value="Unassembled WGS sequence"/>
</dbReference>